<dbReference type="EMBL" id="CM037157">
    <property type="protein sequence ID" value="KAH7848554.1"/>
    <property type="molecule type" value="Genomic_DNA"/>
</dbReference>
<proteinExistence type="predicted"/>
<name>A0ACB7Y6G3_9ERIC</name>
<sequence>MEFEQLGMANDVIEFDMMELGDDTVDIEHQLDDDDSRLIENSYGSGGGGGTIGEIYIPEGDTNLEPYEGMEFESEEAAKAFYNSYNTLRREALKFVDEGVNTAEIYNVAMGALREAASKVAVVKSKGGRMTSEKETSRKDHLSPKTHADVTTGLLQLGSEGPQSEDEQEKKIQKLTRQLERSQRKCEVYRANLLALLKDIEQQKLELTVKVQSIKLGMKD</sequence>
<protein>
    <submittedName>
        <fullName evidence="1">Uncharacterized protein</fullName>
    </submittedName>
</protein>
<accession>A0ACB7Y6G3</accession>
<gene>
    <name evidence="1" type="ORF">Vadar_004328</name>
</gene>
<dbReference type="Proteomes" id="UP000828048">
    <property type="component" value="Chromosome 7"/>
</dbReference>
<keyword evidence="2" id="KW-1185">Reference proteome</keyword>
<evidence type="ECO:0000313" key="2">
    <source>
        <dbReference type="Proteomes" id="UP000828048"/>
    </source>
</evidence>
<comment type="caution">
    <text evidence="1">The sequence shown here is derived from an EMBL/GenBank/DDBJ whole genome shotgun (WGS) entry which is preliminary data.</text>
</comment>
<evidence type="ECO:0000313" key="1">
    <source>
        <dbReference type="EMBL" id="KAH7848554.1"/>
    </source>
</evidence>
<reference evidence="1 2" key="1">
    <citation type="journal article" date="2021" name="Hortic Res">
        <title>High-quality reference genome and annotation aids understanding of berry development for evergreen blueberry (Vaccinium darrowii).</title>
        <authorList>
            <person name="Yu J."/>
            <person name="Hulse-Kemp A.M."/>
            <person name="Babiker E."/>
            <person name="Staton M."/>
        </authorList>
    </citation>
    <scope>NUCLEOTIDE SEQUENCE [LARGE SCALE GENOMIC DNA]</scope>
    <source>
        <strain evidence="2">cv. NJ 8807/NJ 8810</strain>
        <tissue evidence="1">Young leaf</tissue>
    </source>
</reference>
<organism evidence="1 2">
    <name type="scientific">Vaccinium darrowii</name>
    <dbReference type="NCBI Taxonomy" id="229202"/>
    <lineage>
        <taxon>Eukaryota</taxon>
        <taxon>Viridiplantae</taxon>
        <taxon>Streptophyta</taxon>
        <taxon>Embryophyta</taxon>
        <taxon>Tracheophyta</taxon>
        <taxon>Spermatophyta</taxon>
        <taxon>Magnoliopsida</taxon>
        <taxon>eudicotyledons</taxon>
        <taxon>Gunneridae</taxon>
        <taxon>Pentapetalae</taxon>
        <taxon>asterids</taxon>
        <taxon>Ericales</taxon>
        <taxon>Ericaceae</taxon>
        <taxon>Vaccinioideae</taxon>
        <taxon>Vaccinieae</taxon>
        <taxon>Vaccinium</taxon>
    </lineage>
</organism>